<evidence type="ECO:0000313" key="2">
    <source>
        <dbReference type="EMBL" id="THV31681.1"/>
    </source>
</evidence>
<accession>A0A4S8PNE8</accession>
<comment type="caution">
    <text evidence="2">The sequence shown here is derived from an EMBL/GenBank/DDBJ whole genome shotgun (WGS) entry which is preliminary data.</text>
</comment>
<protein>
    <recommendedName>
        <fullName evidence="4">DUF3137 domain-containing protein</fullName>
    </recommendedName>
</protein>
<dbReference type="RefSeq" id="WP_136543052.1">
    <property type="nucleotide sequence ID" value="NZ_STGU01000019.1"/>
</dbReference>
<feature type="transmembrane region" description="Helical" evidence="1">
    <location>
        <begin position="29"/>
        <end position="50"/>
    </location>
</feature>
<organism evidence="2 3">
    <name type="scientific">Rhizobium rosettiformans W3</name>
    <dbReference type="NCBI Taxonomy" id="538378"/>
    <lineage>
        <taxon>Bacteria</taxon>
        <taxon>Pseudomonadati</taxon>
        <taxon>Pseudomonadota</taxon>
        <taxon>Alphaproteobacteria</taxon>
        <taxon>Hyphomicrobiales</taxon>
        <taxon>Rhizobiaceae</taxon>
        <taxon>Rhizobium/Agrobacterium group</taxon>
        <taxon>Rhizobium</taxon>
    </lineage>
</organism>
<evidence type="ECO:0000256" key="1">
    <source>
        <dbReference type="SAM" id="Phobius"/>
    </source>
</evidence>
<feature type="transmembrane region" description="Helical" evidence="1">
    <location>
        <begin position="7"/>
        <end position="23"/>
    </location>
</feature>
<dbReference type="EMBL" id="STGU01000019">
    <property type="protein sequence ID" value="THV31681.1"/>
    <property type="molecule type" value="Genomic_DNA"/>
</dbReference>
<keyword evidence="1" id="KW-0472">Membrane</keyword>
<gene>
    <name evidence="2" type="ORF">FAA86_21580</name>
</gene>
<keyword evidence="1" id="KW-1133">Transmembrane helix</keyword>
<reference evidence="2 3" key="1">
    <citation type="submission" date="2019-04" db="EMBL/GenBank/DDBJ databases">
        <title>genome sequence of strain W3.</title>
        <authorList>
            <person name="Gao J."/>
            <person name="Sun J."/>
        </authorList>
    </citation>
    <scope>NUCLEOTIDE SEQUENCE [LARGE SCALE GENOMIC DNA]</scope>
    <source>
        <strain evidence="2 3">W3</strain>
    </source>
</reference>
<name>A0A4S8PNE8_9HYPH</name>
<evidence type="ECO:0000313" key="3">
    <source>
        <dbReference type="Proteomes" id="UP000307378"/>
    </source>
</evidence>
<dbReference type="AlphaFoldDB" id="A0A4S8PNE8"/>
<keyword evidence="1" id="KW-0812">Transmembrane</keyword>
<dbReference type="Proteomes" id="UP000307378">
    <property type="component" value="Unassembled WGS sequence"/>
</dbReference>
<proteinExistence type="predicted"/>
<sequence>MLKICGLGVIALACGAGLWLSYLRSDPEIASATLFLALLAPAPLFMVIAAKQRRFQTDFYIAILPLLLPGLDQWSIVTRKPARQIERMPGHYFVPRDEIDCDFHVEGSVAGIPFSITQTLLTRTRGDDTAETTFCGLIVWVQASTSFPGDFAALRRPNRQRSLWQGTALPDRLRPVPNTTHLGRWAYDFVTTDVSAATARLSGLVAAVDVLLTLKLQNLPQIAIRGADIFVLLPMQRLGWNGQTPIQDLDVDRDIRPFARMLHGVLSRVDATHDL</sequence>
<evidence type="ECO:0008006" key="4">
    <source>
        <dbReference type="Google" id="ProtNLM"/>
    </source>
</evidence>